<keyword evidence="3" id="KW-1133">Transmembrane helix</keyword>
<feature type="DNA-binding region" description="OmpR/PhoB-type" evidence="2">
    <location>
        <begin position="3"/>
        <end position="101"/>
    </location>
</feature>
<dbReference type="EMBL" id="CP065592">
    <property type="protein sequence ID" value="QPQ55463.1"/>
    <property type="molecule type" value="Genomic_DNA"/>
</dbReference>
<dbReference type="InterPro" id="IPR016032">
    <property type="entry name" value="Sig_transdc_resp-reg_C-effctor"/>
</dbReference>
<dbReference type="Gene3D" id="1.10.10.10">
    <property type="entry name" value="Winged helix-like DNA-binding domain superfamily/Winged helix DNA-binding domain"/>
    <property type="match status" value="1"/>
</dbReference>
<feature type="transmembrane region" description="Helical" evidence="3">
    <location>
        <begin position="238"/>
        <end position="260"/>
    </location>
</feature>
<feature type="transmembrane region" description="Helical" evidence="3">
    <location>
        <begin position="330"/>
        <end position="351"/>
    </location>
</feature>
<gene>
    <name evidence="5" type="ORF">IC614_02310</name>
</gene>
<reference evidence="5 6" key="1">
    <citation type="submission" date="2020-11" db="EMBL/GenBank/DDBJ databases">
        <title>Genome seq and assembly of Sphingosinicella sp.</title>
        <authorList>
            <person name="Chhetri G."/>
        </authorList>
    </citation>
    <scope>NUCLEOTIDE SEQUENCE [LARGE SCALE GENOMIC DNA]</scope>
    <source>
        <strain evidence="5 6">UDD2</strain>
    </source>
</reference>
<dbReference type="SUPFAM" id="SSF46894">
    <property type="entry name" value="C-terminal effector domain of the bipartite response regulators"/>
    <property type="match status" value="1"/>
</dbReference>
<feature type="transmembrane region" description="Helical" evidence="3">
    <location>
        <begin position="133"/>
        <end position="154"/>
    </location>
</feature>
<dbReference type="Proteomes" id="UP000594873">
    <property type="component" value="Chromosome"/>
</dbReference>
<evidence type="ECO:0000259" key="4">
    <source>
        <dbReference type="PROSITE" id="PS51755"/>
    </source>
</evidence>
<dbReference type="CDD" id="cd00383">
    <property type="entry name" value="trans_reg_C"/>
    <property type="match status" value="1"/>
</dbReference>
<evidence type="ECO:0000256" key="1">
    <source>
        <dbReference type="ARBA" id="ARBA00023125"/>
    </source>
</evidence>
<feature type="transmembrane region" description="Helical" evidence="3">
    <location>
        <begin position="272"/>
        <end position="291"/>
    </location>
</feature>
<protein>
    <submittedName>
        <fullName evidence="5">Transcriptional regulator</fullName>
    </submittedName>
</protein>
<dbReference type="AlphaFoldDB" id="A0A7T2LMN4"/>
<keyword evidence="3" id="KW-0812">Transmembrane</keyword>
<dbReference type="RefSeq" id="WP_200972138.1">
    <property type="nucleotide sequence ID" value="NZ_CP065592.1"/>
</dbReference>
<keyword evidence="3" id="KW-0472">Membrane</keyword>
<dbReference type="InterPro" id="IPR001867">
    <property type="entry name" value="OmpR/PhoB-type_DNA-bd"/>
</dbReference>
<sequence>MTPGRFRFEGFSIDVSERRLRHGAMPVELNGRYFDALALLVREGGALVTKDRFMEEVWRGVPVTDEALTQCVRTLRRALGDEAGRPRFIETVPKHGYRFIAPVTWIEDENRVAAGRMPVTTPSLSRHALSRTGVAGTIGGGTAGVLGGLFYGLAGTAPPVQPGMGALSVLLVLLVVTTLLALIGGAGVSFGIAAALHLFGRGSGWAIVGGALGGAIVGAAVKLIGLDAFELLVGRSPGGMTGAGEGALLGGAVGLGAWLWGRTGALSVRQGAGMAALAGGVAGILIAFLGGRLMGGSLDLLARDFPASRFRLDAIGGLLREEGFGPLSQMATGALEGALFAGCVVGAMILAERRFGADQGVASAMSDASPPSAPK</sequence>
<dbReference type="GO" id="GO:0000160">
    <property type="term" value="P:phosphorelay signal transduction system"/>
    <property type="evidence" value="ECO:0007669"/>
    <property type="project" value="InterPro"/>
</dbReference>
<evidence type="ECO:0000256" key="2">
    <source>
        <dbReference type="PROSITE-ProRule" id="PRU01091"/>
    </source>
</evidence>
<feature type="transmembrane region" description="Helical" evidence="3">
    <location>
        <begin position="166"/>
        <end position="193"/>
    </location>
</feature>
<name>A0A7T2LMN4_9SPHN</name>
<evidence type="ECO:0000313" key="6">
    <source>
        <dbReference type="Proteomes" id="UP000594873"/>
    </source>
</evidence>
<keyword evidence="6" id="KW-1185">Reference proteome</keyword>
<dbReference type="GO" id="GO:0006355">
    <property type="term" value="P:regulation of DNA-templated transcription"/>
    <property type="evidence" value="ECO:0007669"/>
    <property type="project" value="InterPro"/>
</dbReference>
<evidence type="ECO:0000256" key="3">
    <source>
        <dbReference type="SAM" id="Phobius"/>
    </source>
</evidence>
<keyword evidence="1 2" id="KW-0238">DNA-binding</keyword>
<dbReference type="GO" id="GO:0003677">
    <property type="term" value="F:DNA binding"/>
    <property type="evidence" value="ECO:0007669"/>
    <property type="project" value="UniProtKB-UniRule"/>
</dbReference>
<dbReference type="Pfam" id="PF00486">
    <property type="entry name" value="Trans_reg_C"/>
    <property type="match status" value="1"/>
</dbReference>
<dbReference type="KEGG" id="sflv:IC614_02310"/>
<dbReference type="PROSITE" id="PS51755">
    <property type="entry name" value="OMPR_PHOB"/>
    <property type="match status" value="1"/>
</dbReference>
<feature type="transmembrane region" description="Helical" evidence="3">
    <location>
        <begin position="205"/>
        <end position="226"/>
    </location>
</feature>
<accession>A0A7T2LMN4</accession>
<proteinExistence type="predicted"/>
<feature type="domain" description="OmpR/PhoB-type" evidence="4">
    <location>
        <begin position="3"/>
        <end position="101"/>
    </location>
</feature>
<organism evidence="5 6">
    <name type="scientific">Allosphingosinicella flava</name>
    <dbReference type="NCBI Taxonomy" id="2771430"/>
    <lineage>
        <taxon>Bacteria</taxon>
        <taxon>Pseudomonadati</taxon>
        <taxon>Pseudomonadota</taxon>
        <taxon>Alphaproteobacteria</taxon>
        <taxon>Sphingomonadales</taxon>
        <taxon>Sphingomonadaceae</taxon>
        <taxon>Allosphingosinicella</taxon>
    </lineage>
</organism>
<dbReference type="InterPro" id="IPR036388">
    <property type="entry name" value="WH-like_DNA-bd_sf"/>
</dbReference>
<evidence type="ECO:0000313" key="5">
    <source>
        <dbReference type="EMBL" id="QPQ55463.1"/>
    </source>
</evidence>
<dbReference type="SMART" id="SM00862">
    <property type="entry name" value="Trans_reg_C"/>
    <property type="match status" value="1"/>
</dbReference>